<keyword evidence="12 15" id="KW-0833">Ubl conjugation pathway</keyword>
<dbReference type="CDD" id="cd16491">
    <property type="entry name" value="RING-CH-C4HC3_LTN1"/>
    <property type="match status" value="1"/>
</dbReference>
<dbReference type="Pfam" id="PF22958">
    <property type="entry name" value="Ltn1_1st"/>
    <property type="match status" value="1"/>
</dbReference>
<comment type="subcellular location">
    <subcellularLocation>
        <location evidence="2">Cytoplasm</location>
        <location evidence="2">Cytosol</location>
    </subcellularLocation>
</comment>
<sequence length="1568" mass="176725">MFGTSGGLGDLAGNAYGTSSGDLGYNGFSVSLNYFTALPDPSHLQDPNATIIFKSLLKKDSITKEKSLNELLSYLDDQSTPVDDIFTVSWIQLYPKLAMDNSRNARVLAHQVQAKLLSRLGGKAFSRYLKSSIPVWLSGVFDSDNVVSRESYKSLVESFQDKEKVDVKLWVLFYEPIVNYIRTALTMETNESLSDPRYTKEDDSIAKYDRVVNGALTMLAKLIGLVNDGTLSENEKTIGEIDWSTLEQLVSADSVWDGHLERCLATKTLNLSLFKTLLILIKAIFGGNVEGGSLFLSHVEPKSLYKLISKKFLKHVKLKSSTTSKSVLASIILQFWDTLVILTRYSSQPNSKVKKNFWDFSDKARSRLLGYLKLGSCQSNPAYYSIIGQFFLELSKATKTEVIDFKSNKDAKEILVDILASDFSTLRGNDWKSKCLACLIKVHACFKEVGNSLEISQIISYQVLDSINGNKEVLTLLGNSFPDLEQVWAPFKEALVAYSLQDREENQSFSVGQYTFKTKDMNVLATMYMKLITTSKDQDQLQSLVGDIFEGILDPELLRPSLAFYIIAEYFKSYHNPDKNAAATTQQYNLLDFMDNLPAYIEEDFVGPPIELMSVILHVFGGSDDKETTERLGESVNDVFIKLTMVSPSKVPSFLVTLSEVKFNLSEHPEMFAYVVELSKRTEQLSADEAKVVFSYTQDDAIFQNLLENSTKSDKDGLVFIGSLLNDNKGQQLESTDLDSLLAICWRNIGSSKSARSFVESGFAADEVLQKSLFEHIGNPTTTNFVELQKYFDISLPEYFPTQQLTDLVELTIESDTLQTPASQLSIANTVEQNIVLGTTHSTAFNLEKSLVSVGTFLLGLKQVAENEPLLFATGLLSEYFADVIFLGKSEDNHIVSLQEKLHNIFIESVTAGLSLADVVSVIDGGESKHTISLIINSPSTYAARLLKLIVSSILDGVSLSNFDSQFTINLSKLATKNPLQFGSILLACSQFLATSSKFDRIRNFVAAEILGVRGESKILSDGLKWLTLSINFLFNEDNYEFIPPHRLMMVLNTISSWLESDIAYDEEFIVMRCQISRFLVGLMEYDDTPSKVFELAIQLCHDNFGTIQVEPAHLELKYFTLKLAIALKRHLDEATWKEEQNTFYEEALDIMVNKDVQGQDELFNNQSVSLCHTLLVRFFQKANISKSILQDKNLELYGLLECESIDLQRISVLLLHGLILESQQDFVVDYQLRKSTIKDDNSDEEEQSIIAELPSVLLSLIKSKFDDFIEFEKATKVASFIWSWSLIFDHFVDITYSLRHEYTVQLKKYNSIDELLDFIFQQVDVTDMALLKDLEETSIQTFQPVTDSLIHEFKFSLLHLYYLSLEHFGSSVSTWYNGIRDRQLKLKIEKFTTKYVSPLIVTKILDDVASSSAKNASDEIMTLKVNKVTNEIRSIYLIDDQNMEMVVKIPATYPLAKVSVEGPLRLGVKENQWKAWLLASQRVISLTNGSIIEAIELFNKNVNLHFSGFEDCAICYSILHQDHSLPTKNCPTCNNKFHAACLYKWFKSSGGSTCPLCRSTFNFTRRS</sequence>
<accession>A0ABP0EE60</accession>
<evidence type="ECO:0000256" key="6">
    <source>
        <dbReference type="ARBA" id="ARBA00017157"/>
    </source>
</evidence>
<keyword evidence="8 15" id="KW-0808">Transferase</keyword>
<dbReference type="InterPro" id="IPR054476">
    <property type="entry name" value="Ltn1_N"/>
</dbReference>
<comment type="similarity">
    <text evidence="4 15">Belongs to the LTN1 family.</text>
</comment>
<dbReference type="InterPro" id="IPR039804">
    <property type="entry name" value="RING-CH-C4HC3_LTN1"/>
</dbReference>
<dbReference type="PANTHER" id="PTHR12389">
    <property type="entry name" value="ZINC FINGER PROTEIN 294"/>
    <property type="match status" value="1"/>
</dbReference>
<evidence type="ECO:0000259" key="16">
    <source>
        <dbReference type="PROSITE" id="PS50089"/>
    </source>
</evidence>
<evidence type="ECO:0000256" key="14">
    <source>
        <dbReference type="PROSITE-ProRule" id="PRU00175"/>
    </source>
</evidence>
<comment type="catalytic activity">
    <reaction evidence="1 15">
        <text>S-ubiquitinyl-[E2 ubiquitin-conjugating enzyme]-L-cysteine + [acceptor protein]-L-lysine = [E2 ubiquitin-conjugating enzyme]-L-cysteine + N(6)-ubiquitinyl-[acceptor protein]-L-lysine.</text>
        <dbReference type="EC" id="2.3.2.27"/>
    </reaction>
</comment>
<evidence type="ECO:0000256" key="9">
    <source>
        <dbReference type="ARBA" id="ARBA00022723"/>
    </source>
</evidence>
<dbReference type="PANTHER" id="PTHR12389:SF0">
    <property type="entry name" value="E3 UBIQUITIN-PROTEIN LIGASE LISTERIN"/>
    <property type="match status" value="1"/>
</dbReference>
<dbReference type="InterPro" id="IPR039795">
    <property type="entry name" value="LTN1/Rkr1"/>
</dbReference>
<evidence type="ECO:0000256" key="5">
    <source>
        <dbReference type="ARBA" id="ARBA00012483"/>
    </source>
</evidence>
<evidence type="ECO:0000256" key="7">
    <source>
        <dbReference type="ARBA" id="ARBA00022490"/>
    </source>
</evidence>
<dbReference type="InterPro" id="IPR011016">
    <property type="entry name" value="Znf_RING-CH"/>
</dbReference>
<proteinExistence type="inferred from homology"/>
<evidence type="ECO:0000256" key="8">
    <source>
        <dbReference type="ARBA" id="ARBA00022679"/>
    </source>
</evidence>
<protein>
    <recommendedName>
        <fullName evidence="6 15">E3 ubiquitin-protein ligase listerin</fullName>
        <ecNumber evidence="5 15">2.3.2.27</ecNumber>
    </recommendedName>
    <alternativeName>
        <fullName evidence="15">RING-type E3 ubiquitin transferase listerin</fullName>
    </alternativeName>
</protein>
<dbReference type="InterPro" id="IPR013083">
    <property type="entry name" value="Znf_RING/FYVE/PHD"/>
</dbReference>
<evidence type="ECO:0000256" key="11">
    <source>
        <dbReference type="ARBA" id="ARBA00022771"/>
    </source>
</evidence>
<dbReference type="InterPro" id="IPR054477">
    <property type="entry name" value="LTN1_E3_ligase_6th"/>
</dbReference>
<comment type="function">
    <text evidence="15">E3 ubiquitin-protein ligase. Component of the ribosome quality control complex (RQC), a ribosome-associated complex that mediates ubiquitination and extraction of incompletely synthesized nascent chains for proteasomal degradation.</text>
</comment>
<feature type="domain" description="RING-type" evidence="16">
    <location>
        <begin position="1513"/>
        <end position="1559"/>
    </location>
</feature>
<keyword evidence="11 14" id="KW-0863">Zinc-finger</keyword>
<keyword evidence="9 15" id="KW-0479">Metal-binding</keyword>
<evidence type="ECO:0000313" key="17">
    <source>
        <dbReference type="EMBL" id="CAK7911048.1"/>
    </source>
</evidence>
<evidence type="ECO:0000256" key="10">
    <source>
        <dbReference type="ARBA" id="ARBA00022737"/>
    </source>
</evidence>
<dbReference type="Pfam" id="PF13639">
    <property type="entry name" value="zf-RING_2"/>
    <property type="match status" value="1"/>
</dbReference>
<reference evidence="17 18" key="1">
    <citation type="submission" date="2024-01" db="EMBL/GenBank/DDBJ databases">
        <authorList>
            <consortium name="Genoscope - CEA"/>
            <person name="William W."/>
        </authorList>
    </citation>
    <scope>NUCLEOTIDE SEQUENCE [LARGE SCALE GENOMIC DNA]</scope>
    <source>
        <strain evidence="17 18">29B2s-10</strain>
    </source>
</reference>
<evidence type="ECO:0000256" key="3">
    <source>
        <dbReference type="ARBA" id="ARBA00004906"/>
    </source>
</evidence>
<dbReference type="SMART" id="SM01197">
    <property type="entry name" value="FANCL_C"/>
    <property type="match status" value="1"/>
</dbReference>
<organism evidence="17 18">
    <name type="scientific">[Candida] anglica</name>
    <dbReference type="NCBI Taxonomy" id="148631"/>
    <lineage>
        <taxon>Eukaryota</taxon>
        <taxon>Fungi</taxon>
        <taxon>Dikarya</taxon>
        <taxon>Ascomycota</taxon>
        <taxon>Saccharomycotina</taxon>
        <taxon>Pichiomycetes</taxon>
        <taxon>Debaryomycetaceae</taxon>
        <taxon>Kurtzmaniella</taxon>
    </lineage>
</organism>
<comment type="pathway">
    <text evidence="3 15">Protein modification; protein ubiquitination.</text>
</comment>
<keyword evidence="10" id="KW-0677">Repeat</keyword>
<evidence type="ECO:0000256" key="1">
    <source>
        <dbReference type="ARBA" id="ARBA00000900"/>
    </source>
</evidence>
<evidence type="ECO:0000256" key="13">
    <source>
        <dbReference type="ARBA" id="ARBA00022833"/>
    </source>
</evidence>
<dbReference type="EC" id="2.3.2.27" evidence="5 15"/>
<dbReference type="Pfam" id="PF23009">
    <property type="entry name" value="UBC_like"/>
    <property type="match status" value="1"/>
</dbReference>
<dbReference type="Gene3D" id="3.30.40.10">
    <property type="entry name" value="Zinc/RING finger domain, C3HC4 (zinc finger)"/>
    <property type="match status" value="1"/>
</dbReference>
<gene>
    <name evidence="17" type="primary">RKR1</name>
    <name evidence="17" type="ORF">CAAN4_F00650</name>
</gene>
<dbReference type="SUPFAM" id="SSF57850">
    <property type="entry name" value="RING/U-box"/>
    <property type="match status" value="1"/>
</dbReference>
<keyword evidence="13 15" id="KW-0862">Zinc</keyword>
<evidence type="ECO:0000256" key="2">
    <source>
        <dbReference type="ARBA" id="ARBA00004514"/>
    </source>
</evidence>
<dbReference type="Proteomes" id="UP001497600">
    <property type="component" value="Chromosome F"/>
</dbReference>
<dbReference type="PROSITE" id="PS50089">
    <property type="entry name" value="ZF_RING_2"/>
    <property type="match status" value="1"/>
</dbReference>
<dbReference type="SMART" id="SM00744">
    <property type="entry name" value="RINGv"/>
    <property type="match status" value="1"/>
</dbReference>
<keyword evidence="18" id="KW-1185">Reference proteome</keyword>
<name>A0ABP0EE60_9ASCO</name>
<dbReference type="Pfam" id="PF22999">
    <property type="entry name" value="LTN1_E3_ligase_6th"/>
    <property type="match status" value="1"/>
</dbReference>
<dbReference type="InterPro" id="IPR054478">
    <property type="entry name" value="LTN1_UBC"/>
</dbReference>
<evidence type="ECO:0000256" key="15">
    <source>
        <dbReference type="RuleBase" id="RU367090"/>
    </source>
</evidence>
<dbReference type="EMBL" id="OZ004258">
    <property type="protein sequence ID" value="CAK7911048.1"/>
    <property type="molecule type" value="Genomic_DNA"/>
</dbReference>
<evidence type="ECO:0000256" key="4">
    <source>
        <dbReference type="ARBA" id="ARBA00007997"/>
    </source>
</evidence>
<keyword evidence="7" id="KW-0963">Cytoplasm</keyword>
<dbReference type="InterPro" id="IPR001841">
    <property type="entry name" value="Znf_RING"/>
</dbReference>
<evidence type="ECO:0000256" key="12">
    <source>
        <dbReference type="ARBA" id="ARBA00022786"/>
    </source>
</evidence>
<evidence type="ECO:0000313" key="18">
    <source>
        <dbReference type="Proteomes" id="UP001497600"/>
    </source>
</evidence>
<comment type="subunit">
    <text evidence="15">Component of the ribosome quality control complex (RQC).</text>
</comment>